<protein>
    <submittedName>
        <fullName evidence="2">Tetratricopeptide repeat-containing protein</fullName>
    </submittedName>
</protein>
<organism evidence="2 3">
    <name type="scientific">Alkalispirochaeta americana</name>
    <dbReference type="NCBI Taxonomy" id="159291"/>
    <lineage>
        <taxon>Bacteria</taxon>
        <taxon>Pseudomonadati</taxon>
        <taxon>Spirochaetota</taxon>
        <taxon>Spirochaetia</taxon>
        <taxon>Spirochaetales</taxon>
        <taxon>Spirochaetaceae</taxon>
        <taxon>Alkalispirochaeta</taxon>
    </lineage>
</organism>
<accession>A0A1N6PKJ0</accession>
<dbReference type="PANTHER" id="PTHR12558:SF13">
    <property type="entry name" value="CELL DIVISION CYCLE PROTEIN 27 HOMOLOG"/>
    <property type="match status" value="1"/>
</dbReference>
<dbReference type="Proteomes" id="UP000186400">
    <property type="component" value="Unassembled WGS sequence"/>
</dbReference>
<dbReference type="Pfam" id="PF14559">
    <property type="entry name" value="TPR_19"/>
    <property type="match status" value="1"/>
</dbReference>
<dbReference type="OrthoDB" id="362878at2"/>
<keyword evidence="1" id="KW-0812">Transmembrane</keyword>
<dbReference type="AlphaFoldDB" id="A0A1N6PKJ0"/>
<evidence type="ECO:0000313" key="2">
    <source>
        <dbReference type="EMBL" id="SIQ04851.1"/>
    </source>
</evidence>
<dbReference type="RefSeq" id="WP_159438705.1">
    <property type="nucleotide sequence ID" value="NZ_FTMS01000003.1"/>
</dbReference>
<dbReference type="PANTHER" id="PTHR12558">
    <property type="entry name" value="CELL DIVISION CYCLE 16,23,27"/>
    <property type="match status" value="1"/>
</dbReference>
<feature type="transmembrane region" description="Helical" evidence="1">
    <location>
        <begin position="21"/>
        <end position="40"/>
    </location>
</feature>
<gene>
    <name evidence="2" type="ORF">SAMN05920897_10321</name>
</gene>
<sequence>MIKLRFHRLGGAQPLRRKIPEVFLFVVAAVALGGAVLLLSGCPEKKEPELDFLRATEGVEYQGVEVAPERIAELRREARRYRSKVEEVTEALAREASFQKLLANELMQQGMHGPALEALQRALAIQTDNPVLYYLAAVASGRAARAHRIDGGREKLLEQAEALYRDAIALNPRYRAALFGLSVLLSFELDRPQEALEYARRTAELETKDPAVRFLLAHVLVRTGELAEASRIYDDLARTAPAAEQRRRAAANRDELRRNWQ</sequence>
<name>A0A1N6PKJ0_9SPIO</name>
<dbReference type="STRING" id="159291.SAMN05920897_10321"/>
<dbReference type="InterPro" id="IPR011990">
    <property type="entry name" value="TPR-like_helical_dom_sf"/>
</dbReference>
<keyword evidence="1" id="KW-1133">Transmembrane helix</keyword>
<dbReference type="EMBL" id="FTMS01000003">
    <property type="protein sequence ID" value="SIQ04851.1"/>
    <property type="molecule type" value="Genomic_DNA"/>
</dbReference>
<proteinExistence type="predicted"/>
<dbReference type="SUPFAM" id="SSF48452">
    <property type="entry name" value="TPR-like"/>
    <property type="match status" value="1"/>
</dbReference>
<evidence type="ECO:0000313" key="3">
    <source>
        <dbReference type="Proteomes" id="UP000186400"/>
    </source>
</evidence>
<keyword evidence="3" id="KW-1185">Reference proteome</keyword>
<evidence type="ECO:0000256" key="1">
    <source>
        <dbReference type="SAM" id="Phobius"/>
    </source>
</evidence>
<keyword evidence="1" id="KW-0472">Membrane</keyword>
<dbReference type="Gene3D" id="1.25.40.10">
    <property type="entry name" value="Tetratricopeptide repeat domain"/>
    <property type="match status" value="2"/>
</dbReference>
<reference evidence="2 3" key="1">
    <citation type="submission" date="2017-01" db="EMBL/GenBank/DDBJ databases">
        <authorList>
            <person name="Mah S.A."/>
            <person name="Swanson W.J."/>
            <person name="Moy G.W."/>
            <person name="Vacquier V.D."/>
        </authorList>
    </citation>
    <scope>NUCLEOTIDE SEQUENCE [LARGE SCALE GENOMIC DNA]</scope>
    <source>
        <strain evidence="2 3">ASpG1</strain>
    </source>
</reference>